<dbReference type="EMBL" id="GGMS01008744">
    <property type="protein sequence ID" value="MBY77947.1"/>
    <property type="molecule type" value="Transcribed_RNA"/>
</dbReference>
<evidence type="ECO:0000256" key="4">
    <source>
        <dbReference type="ARBA" id="ARBA00022692"/>
    </source>
</evidence>
<keyword evidence="14" id="KW-0628">Postsynaptic cell membrane</keyword>
<dbReference type="CDD" id="cd15293">
    <property type="entry name" value="7tmC_GPR158-like"/>
    <property type="match status" value="1"/>
</dbReference>
<dbReference type="Pfam" id="PF22572">
    <property type="entry name" value="GPR158_179_EC"/>
    <property type="match status" value="1"/>
</dbReference>
<keyword evidence="3" id="KW-1003">Cell membrane</keyword>
<evidence type="ECO:0000256" key="17">
    <source>
        <dbReference type="SAM" id="Coils"/>
    </source>
</evidence>
<comment type="similarity">
    <text evidence="2">Belongs to the G-protein coupled receptor 3 family.</text>
</comment>
<evidence type="ECO:0000256" key="3">
    <source>
        <dbReference type="ARBA" id="ARBA00022475"/>
    </source>
</evidence>
<dbReference type="GO" id="GO:0004930">
    <property type="term" value="F:G protein-coupled receptor activity"/>
    <property type="evidence" value="ECO:0007669"/>
    <property type="project" value="UniProtKB-KW"/>
</dbReference>
<evidence type="ECO:0000256" key="15">
    <source>
        <dbReference type="ARBA" id="ARBA00023273"/>
    </source>
</evidence>
<dbReference type="InterPro" id="IPR017978">
    <property type="entry name" value="GPCR_3_C"/>
</dbReference>
<evidence type="ECO:0000256" key="7">
    <source>
        <dbReference type="ARBA" id="ARBA00023018"/>
    </source>
</evidence>
<organism evidence="20">
    <name type="scientific">Sipha flava</name>
    <name type="common">yellow sugarcane aphid</name>
    <dbReference type="NCBI Taxonomy" id="143950"/>
    <lineage>
        <taxon>Eukaryota</taxon>
        <taxon>Metazoa</taxon>
        <taxon>Ecdysozoa</taxon>
        <taxon>Arthropoda</taxon>
        <taxon>Hexapoda</taxon>
        <taxon>Insecta</taxon>
        <taxon>Pterygota</taxon>
        <taxon>Neoptera</taxon>
        <taxon>Paraneoptera</taxon>
        <taxon>Hemiptera</taxon>
        <taxon>Sternorrhyncha</taxon>
        <taxon>Aphidomorpha</taxon>
        <taxon>Aphidoidea</taxon>
        <taxon>Aphididae</taxon>
        <taxon>Sipha</taxon>
    </lineage>
</organism>
<reference evidence="20" key="1">
    <citation type="submission" date="2018-04" db="EMBL/GenBank/DDBJ databases">
        <title>Transcriptome assembly of Sipha flava.</title>
        <authorList>
            <person name="Scully E.D."/>
            <person name="Geib S.M."/>
            <person name="Palmer N.A."/>
            <person name="Koch K."/>
            <person name="Bradshaw J."/>
            <person name="Heng-Moss T."/>
            <person name="Sarath G."/>
        </authorList>
    </citation>
    <scope>NUCLEOTIDE SEQUENCE</scope>
</reference>
<evidence type="ECO:0000256" key="14">
    <source>
        <dbReference type="ARBA" id="ARBA00023257"/>
    </source>
</evidence>
<evidence type="ECO:0000256" key="1">
    <source>
        <dbReference type="ARBA" id="ARBA00004487"/>
    </source>
</evidence>
<keyword evidence="12" id="KW-0325">Glycoprotein</keyword>
<keyword evidence="6 18" id="KW-1133">Transmembrane helix</keyword>
<evidence type="ECO:0000256" key="2">
    <source>
        <dbReference type="ARBA" id="ARBA00007242"/>
    </source>
</evidence>
<dbReference type="InterPro" id="IPR054714">
    <property type="entry name" value="GPR158_179_extracellular"/>
</dbReference>
<dbReference type="PANTHER" id="PTHR32546:SF16">
    <property type="entry name" value="G-PROTEIN COUPLED RECEPTOR CG31760-RELATED"/>
    <property type="match status" value="1"/>
</dbReference>
<keyword evidence="9 18" id="KW-0472">Membrane</keyword>
<accession>A0A2S2QJN8</accession>
<protein>
    <submittedName>
        <fullName evidence="22">Probable G-protein coupled receptor CG31760 isoform X1</fullName>
    </submittedName>
    <submittedName>
        <fullName evidence="20">Putative G-protein coupled receptor</fullName>
    </submittedName>
</protein>
<evidence type="ECO:0000256" key="6">
    <source>
        <dbReference type="ARBA" id="ARBA00022989"/>
    </source>
</evidence>
<keyword evidence="8" id="KW-0297">G-protein coupled receptor</keyword>
<evidence type="ECO:0000256" key="13">
    <source>
        <dbReference type="ARBA" id="ARBA00023224"/>
    </source>
</evidence>
<feature type="transmembrane region" description="Helical" evidence="18">
    <location>
        <begin position="543"/>
        <end position="561"/>
    </location>
</feature>
<dbReference type="PANTHER" id="PTHR32546">
    <property type="entry name" value="G-PROTEIN COUPLED RECEPTOR 158-RELATED"/>
    <property type="match status" value="1"/>
</dbReference>
<evidence type="ECO:0000256" key="11">
    <source>
        <dbReference type="ARBA" id="ARBA00023170"/>
    </source>
</evidence>
<evidence type="ECO:0000256" key="12">
    <source>
        <dbReference type="ARBA" id="ARBA00023180"/>
    </source>
</evidence>
<evidence type="ECO:0000256" key="8">
    <source>
        <dbReference type="ARBA" id="ARBA00023040"/>
    </source>
</evidence>
<dbReference type="GO" id="GO:0045211">
    <property type="term" value="C:postsynaptic membrane"/>
    <property type="evidence" value="ECO:0007669"/>
    <property type="project" value="UniProtKB-SubCell"/>
</dbReference>
<keyword evidence="21" id="KW-1185">Reference proteome</keyword>
<proteinExistence type="inferred from homology"/>
<dbReference type="PROSITE" id="PS50259">
    <property type="entry name" value="G_PROTEIN_RECEP_F3_4"/>
    <property type="match status" value="1"/>
</dbReference>
<reference evidence="22" key="2">
    <citation type="submission" date="2025-04" db="UniProtKB">
        <authorList>
            <consortium name="RefSeq"/>
        </authorList>
    </citation>
    <scope>IDENTIFICATION</scope>
    <source>
        <tissue evidence="22">Whole body</tissue>
    </source>
</reference>
<evidence type="ECO:0000256" key="16">
    <source>
        <dbReference type="ARBA" id="ARBA00034104"/>
    </source>
</evidence>
<evidence type="ECO:0000313" key="22">
    <source>
        <dbReference type="RefSeq" id="XP_025422699.1"/>
    </source>
</evidence>
<feature type="transmembrane region" description="Helical" evidence="18">
    <location>
        <begin position="343"/>
        <end position="363"/>
    </location>
</feature>
<gene>
    <name evidence="22" type="primary">LOC112692287</name>
    <name evidence="20" type="ORF">g.46095</name>
</gene>
<evidence type="ECO:0000256" key="18">
    <source>
        <dbReference type="SAM" id="Phobius"/>
    </source>
</evidence>
<evidence type="ECO:0000313" key="20">
    <source>
        <dbReference type="EMBL" id="MBY77947.1"/>
    </source>
</evidence>
<dbReference type="Proteomes" id="UP000694846">
    <property type="component" value="Unplaced"/>
</dbReference>
<name>A0A2S2QJN8_9HEMI</name>
<keyword evidence="17" id="KW-0175">Coiled coil</keyword>
<feature type="transmembrane region" description="Helical" evidence="18">
    <location>
        <begin position="467"/>
        <end position="490"/>
    </location>
</feature>
<feature type="coiled-coil region" evidence="17">
    <location>
        <begin position="582"/>
        <end position="609"/>
    </location>
</feature>
<dbReference type="Pfam" id="PF00003">
    <property type="entry name" value="7tm_3"/>
    <property type="match status" value="1"/>
</dbReference>
<sequence>MVLKSDRQQVLLVPKNESVSFRICRPTRPDATAISTVRDKRQRRYTALMVPPPLLELSVLFLCITAGVKFCSTDVAQLPIDVVRASTVGNSSTAYECFENQYDMPLVFWHKVSLEPKLSLIRSLSIQDLTTKRELLMAGCKWLWDSVPGLILLEVYSGDQPIKTYKKPGNVYSSVKTKTNSTHWRCDESSFVEHVEITFENKITVIVEANLSAVTIDQCEKSDESNVFNGTNKCHDTTTDCVYKPGDRPFSAGNYWCVCKPGYYSAHVKYDGALVEVALPEEIEEKYSCHKCWEGCDTCEGPGSCMAKFAWIQRSTFLGITVVCIILTVILIWFVHKNRRIKVFRIASPTFLIITLIGCIIMYSEMGIMFPECTQELCVATKWARHFGFCITYLALLMKTWRVSLTYRVKSAHKLKLTDKQLLQWMTPILVIILVYMGSWTLSDPPQAVLCKETDTELKFWRCSNDWWDYCLAVGEVLFLVWGVRVCYVVRNAESFYNEAQLINFAIYNIFIVNITMMTIHFFLFPDIGPNFKYTLGFIRTQLSTSVTIGLVFGSKVIRVLKGQGDHWEKKLQAKGLMSYEMNEVCEETNDLQTENEELKEEIFKLATQIGLLKNSLMHVNNRHLRKYGCQSCNPVILNQQTPTSKTGSFFKSLGSNNCLAPSPNA</sequence>
<evidence type="ECO:0000259" key="19">
    <source>
        <dbReference type="PROSITE" id="PS50259"/>
    </source>
</evidence>
<dbReference type="RefSeq" id="XP_025422699.1">
    <property type="nucleotide sequence ID" value="XM_025566914.1"/>
</dbReference>
<dbReference type="OrthoDB" id="2129233at2759"/>
<dbReference type="GeneID" id="112692287"/>
<comment type="subcellular location">
    <subcellularLocation>
        <location evidence="1">Cell projection</location>
        <location evidence="1">Neuron projection</location>
    </subcellularLocation>
    <subcellularLocation>
        <location evidence="16">Postsynaptic cell membrane</location>
        <topology evidence="16">Multi-pass membrane protein</topology>
    </subcellularLocation>
</comment>
<dbReference type="InterPro" id="IPR043458">
    <property type="entry name" value="GPR158/179"/>
</dbReference>
<keyword evidence="5" id="KW-0732">Signal</keyword>
<keyword evidence="13" id="KW-0807">Transducer</keyword>
<feature type="domain" description="G-protein coupled receptors family 3 profile" evidence="19">
    <location>
        <begin position="320"/>
        <end position="561"/>
    </location>
</feature>
<feature type="transmembrane region" description="Helical" evidence="18">
    <location>
        <begin position="502"/>
        <end position="523"/>
    </location>
</feature>
<evidence type="ECO:0000313" key="21">
    <source>
        <dbReference type="Proteomes" id="UP000694846"/>
    </source>
</evidence>
<evidence type="ECO:0000256" key="9">
    <source>
        <dbReference type="ARBA" id="ARBA00023136"/>
    </source>
</evidence>
<keyword evidence="10" id="KW-1015">Disulfide bond</keyword>
<feature type="transmembrane region" description="Helical" evidence="18">
    <location>
        <begin position="422"/>
        <end position="442"/>
    </location>
</feature>
<dbReference type="GO" id="GO:0043005">
    <property type="term" value="C:neuron projection"/>
    <property type="evidence" value="ECO:0007669"/>
    <property type="project" value="UniProtKB-SubCell"/>
</dbReference>
<evidence type="ECO:0000256" key="10">
    <source>
        <dbReference type="ARBA" id="ARBA00023157"/>
    </source>
</evidence>
<feature type="transmembrane region" description="Helical" evidence="18">
    <location>
        <begin position="383"/>
        <end position="401"/>
    </location>
</feature>
<evidence type="ECO:0000256" key="5">
    <source>
        <dbReference type="ARBA" id="ARBA00022729"/>
    </source>
</evidence>
<keyword evidence="4 18" id="KW-0812">Transmembrane</keyword>
<dbReference type="AlphaFoldDB" id="A0A2S2QJN8"/>
<feature type="transmembrane region" description="Helical" evidence="18">
    <location>
        <begin position="45"/>
        <end position="68"/>
    </location>
</feature>
<keyword evidence="11 20" id="KW-0675">Receptor</keyword>
<keyword evidence="15" id="KW-0966">Cell projection</keyword>
<keyword evidence="7" id="KW-0770">Synapse</keyword>
<feature type="transmembrane region" description="Helical" evidence="18">
    <location>
        <begin position="317"/>
        <end position="336"/>
    </location>
</feature>